<feature type="domain" description="Rad50/SbcC-type AAA" evidence="2">
    <location>
        <begin position="5"/>
        <end position="268"/>
    </location>
</feature>
<dbReference type="InterPro" id="IPR027417">
    <property type="entry name" value="P-loop_NTPase"/>
</dbReference>
<dbReference type="RefSeq" id="WP_202335812.1">
    <property type="nucleotide sequence ID" value="NZ_CP068439.1"/>
</dbReference>
<keyword evidence="4" id="KW-1185">Reference proteome</keyword>
<keyword evidence="1" id="KW-0175">Coiled coil</keyword>
<dbReference type="Proteomes" id="UP000629420">
    <property type="component" value="Chromosome"/>
</dbReference>
<protein>
    <submittedName>
        <fullName evidence="3">AAA family ATPase</fullName>
    </submittedName>
</protein>
<dbReference type="InterPro" id="IPR038729">
    <property type="entry name" value="Rad50/SbcC_AAA"/>
</dbReference>
<feature type="coiled-coil region" evidence="1">
    <location>
        <begin position="185"/>
        <end position="274"/>
    </location>
</feature>
<evidence type="ECO:0000256" key="1">
    <source>
        <dbReference type="SAM" id="Coils"/>
    </source>
</evidence>
<dbReference type="SUPFAM" id="SSF52540">
    <property type="entry name" value="P-loop containing nucleoside triphosphate hydrolases"/>
    <property type="match status" value="1"/>
</dbReference>
<evidence type="ECO:0000313" key="3">
    <source>
        <dbReference type="EMBL" id="QQX76001.1"/>
    </source>
</evidence>
<dbReference type="EMBL" id="CP068439">
    <property type="protein sequence ID" value="QQX76001.1"/>
    <property type="molecule type" value="Genomic_DNA"/>
</dbReference>
<reference evidence="3 4" key="1">
    <citation type="submission" date="2021-01" db="EMBL/GenBank/DDBJ databases">
        <title>Aequorivita sp. strain KX20305, a bacterium isolated from the sediment collected at a cold seep field in South China Sea.</title>
        <authorList>
            <person name="Zhang H."/>
            <person name="Li C."/>
        </authorList>
    </citation>
    <scope>NUCLEOTIDE SEQUENCE [LARGE SCALE GENOMIC DNA]</scope>
    <source>
        <strain evidence="3 4">KX20305</strain>
    </source>
</reference>
<dbReference type="Gene3D" id="3.40.50.300">
    <property type="entry name" value="P-loop containing nucleotide triphosphate hydrolases"/>
    <property type="match status" value="1"/>
</dbReference>
<gene>
    <name evidence="3" type="ORF">JK629_11735</name>
</gene>
<name>A0ABX7DQW3_9FLAO</name>
<organism evidence="3 4">
    <name type="scientific">Aequorivita iocasae</name>
    <dbReference type="NCBI Taxonomy" id="2803865"/>
    <lineage>
        <taxon>Bacteria</taxon>
        <taxon>Pseudomonadati</taxon>
        <taxon>Bacteroidota</taxon>
        <taxon>Flavobacteriia</taxon>
        <taxon>Flavobacteriales</taxon>
        <taxon>Flavobacteriaceae</taxon>
        <taxon>Aequorivita</taxon>
    </lineage>
</organism>
<evidence type="ECO:0000259" key="2">
    <source>
        <dbReference type="Pfam" id="PF13476"/>
    </source>
</evidence>
<dbReference type="Pfam" id="PF13476">
    <property type="entry name" value="AAA_23"/>
    <property type="match status" value="1"/>
</dbReference>
<sequence length="728" mass="84880">MIIKKIQIENYLCYYSINTFQFEDGLNIVLGENNEGKTKFFEAVEWLFDGRTDDVVNLISAKKLNEISSGDSFRVSVSMIVEQYETESKISRSFTVNKKATNEIDTSSVLFEGEETDNTTGERIPKNAQNLLDRIFPYQIRKYSMFKGETELNIFDNDEALANLINLFSDARHYEKYTEKGAFLRDKAEKAVEQSTRQNRRNQNAYNLLESEISQLHREKERLKVHLNSTEEEKTKLEKNIKEAEKYANNAKELETINKRIENIETKISLANRIIDFNFTTSLFDENWILVNFEPFHKEFSEKIAAHSIKRRELQSEYDKEKGIKEGEKRVKAELLNNAVPLPDNIPSKAIMEEMLSEKICKVCNRSANPNGTDEEVKAYNFMMSRLKTYLESQAVKENEPEKDELLFKYDYANRLENLSISHEDNLKNLRLIRSDIKDKFELISEREKEKQGFEELLEKEKDERKKILGDSKIADESKLLNVFKNYTHWQEDFKSINKDYFNLNTKFQGILNKIKLKQDEKDKIDLTSASSFLLKTRDILRHIEVIFNETKEKKFDEFINRLESKSNKYLSKINVEAFTGQIKFSKKRIGGDRMKIEVSLFESGGRYFVPGTAVRTSMNISILLAISELANEVRDETYPMIFDAPTSSFGETKTGDFLNLIYETSNQKIILLKDFIGSVKNPDGSIKELFIKNEFNSVKRKKAFWVKLERPFDKNILSTINTEVNPL</sequence>
<proteinExistence type="predicted"/>
<dbReference type="PANTHER" id="PTHR32114:SF2">
    <property type="entry name" value="ABC TRANSPORTER ABCH.3"/>
    <property type="match status" value="1"/>
</dbReference>
<accession>A0ABX7DQW3</accession>
<evidence type="ECO:0000313" key="4">
    <source>
        <dbReference type="Proteomes" id="UP000629420"/>
    </source>
</evidence>
<dbReference type="PANTHER" id="PTHR32114">
    <property type="entry name" value="ABC TRANSPORTER ABCH.3"/>
    <property type="match status" value="1"/>
</dbReference>